<dbReference type="InterPro" id="IPR002397">
    <property type="entry name" value="Cyt_P450_B"/>
</dbReference>
<dbReference type="Pfam" id="PF00067">
    <property type="entry name" value="p450"/>
    <property type="match status" value="1"/>
</dbReference>
<dbReference type="PRINTS" id="PR00385">
    <property type="entry name" value="P450"/>
</dbReference>
<comment type="similarity">
    <text evidence="1 7">Belongs to the cytochrome P450 family.</text>
</comment>
<organism evidence="8 9">
    <name type="scientific">Pseudonocardia broussonetiae</name>
    <dbReference type="NCBI Taxonomy" id="2736640"/>
    <lineage>
        <taxon>Bacteria</taxon>
        <taxon>Bacillati</taxon>
        <taxon>Actinomycetota</taxon>
        <taxon>Actinomycetes</taxon>
        <taxon>Pseudonocardiales</taxon>
        <taxon>Pseudonocardiaceae</taxon>
        <taxon>Pseudonocardia</taxon>
    </lineage>
</organism>
<proteinExistence type="inferred from homology"/>
<evidence type="ECO:0000256" key="2">
    <source>
        <dbReference type="ARBA" id="ARBA00022617"/>
    </source>
</evidence>
<dbReference type="RefSeq" id="WP_172166893.1">
    <property type="nucleotide sequence ID" value="NZ_CP053564.1"/>
</dbReference>
<name>A0A6M6JRL2_9PSEU</name>
<keyword evidence="3 7" id="KW-0479">Metal-binding</keyword>
<keyword evidence="9" id="KW-1185">Reference proteome</keyword>
<dbReference type="GO" id="GO:0005506">
    <property type="term" value="F:iron ion binding"/>
    <property type="evidence" value="ECO:0007669"/>
    <property type="project" value="InterPro"/>
</dbReference>
<gene>
    <name evidence="8" type="ORF">HOP40_32770</name>
</gene>
<evidence type="ECO:0000256" key="6">
    <source>
        <dbReference type="ARBA" id="ARBA00023033"/>
    </source>
</evidence>
<evidence type="ECO:0000256" key="7">
    <source>
        <dbReference type="RuleBase" id="RU000461"/>
    </source>
</evidence>
<dbReference type="PROSITE" id="PS00086">
    <property type="entry name" value="CYTOCHROME_P450"/>
    <property type="match status" value="1"/>
</dbReference>
<dbReference type="AlphaFoldDB" id="A0A6M6JRL2"/>
<reference evidence="8 9" key="1">
    <citation type="submission" date="2020-05" db="EMBL/GenBank/DDBJ databases">
        <authorList>
            <person name="Mo P."/>
        </authorList>
    </citation>
    <scope>NUCLEOTIDE SEQUENCE [LARGE SCALE GENOMIC DNA]</scope>
    <source>
        <strain evidence="8 9">Gen01</strain>
    </source>
</reference>
<evidence type="ECO:0000313" key="9">
    <source>
        <dbReference type="Proteomes" id="UP000505377"/>
    </source>
</evidence>
<keyword evidence="5 7" id="KW-0408">Iron</keyword>
<dbReference type="Gene3D" id="1.10.630.10">
    <property type="entry name" value="Cytochrome P450"/>
    <property type="match status" value="1"/>
</dbReference>
<dbReference type="EMBL" id="CP053564">
    <property type="protein sequence ID" value="QJY49955.1"/>
    <property type="molecule type" value="Genomic_DNA"/>
</dbReference>
<dbReference type="PANTHER" id="PTHR46696:SF1">
    <property type="entry name" value="CYTOCHROME P450 YJIB-RELATED"/>
    <property type="match status" value="1"/>
</dbReference>
<evidence type="ECO:0000256" key="3">
    <source>
        <dbReference type="ARBA" id="ARBA00022723"/>
    </source>
</evidence>
<keyword evidence="2 7" id="KW-0349">Heme</keyword>
<dbReference type="PRINTS" id="PR00359">
    <property type="entry name" value="BP450"/>
</dbReference>
<sequence>MTLTRTPHSDVDLFSDEVLVDPYPVYRDLRERGGAVHLSALDVWAVPRYADVRRALGDPATFSSSGIALNEPVNQMLVGSVLASDPPLHDALRAVLSEQLGPRAVRPLQAGIADRADRLVEAMIEQGAFDAVTDLAVAFPFSVVFDLIGIPDEVRPKMLGWADATFTVFGPMNGRTAAGLGAIGEMFGWLGTLRAEDLAEGSMGRAVFTAADQGRIAPESCIPLLSAYTAAGLDTTINAIANAVHLLATHPEQWDLVRADPGLVPSTLNEVLRHDAPVQGFGRRVTTEVEIDGTTIAAGSQVLLLYGSGNRDERHYADPDRFDVTRNPVDHLSFGYGTHTCAGQALARIEAQSVIAALAGRVRRFHLGEPVRHLNNVVRGLERLPVEGLELG</sequence>
<keyword evidence="6 7" id="KW-0503">Monooxygenase</keyword>
<dbReference type="InterPro" id="IPR017972">
    <property type="entry name" value="Cyt_P450_CS"/>
</dbReference>
<dbReference type="InterPro" id="IPR036396">
    <property type="entry name" value="Cyt_P450_sf"/>
</dbReference>
<evidence type="ECO:0000256" key="5">
    <source>
        <dbReference type="ARBA" id="ARBA00023004"/>
    </source>
</evidence>
<keyword evidence="4 7" id="KW-0560">Oxidoreductase</keyword>
<dbReference type="Proteomes" id="UP000505377">
    <property type="component" value="Chromosome"/>
</dbReference>
<dbReference type="CDD" id="cd11037">
    <property type="entry name" value="CYP199A2-like"/>
    <property type="match status" value="1"/>
</dbReference>
<dbReference type="GO" id="GO:0016705">
    <property type="term" value="F:oxidoreductase activity, acting on paired donors, with incorporation or reduction of molecular oxygen"/>
    <property type="evidence" value="ECO:0007669"/>
    <property type="project" value="InterPro"/>
</dbReference>
<evidence type="ECO:0000313" key="8">
    <source>
        <dbReference type="EMBL" id="QJY49955.1"/>
    </source>
</evidence>
<dbReference type="GO" id="GO:0004497">
    <property type="term" value="F:monooxygenase activity"/>
    <property type="evidence" value="ECO:0007669"/>
    <property type="project" value="UniProtKB-KW"/>
</dbReference>
<evidence type="ECO:0000256" key="1">
    <source>
        <dbReference type="ARBA" id="ARBA00010617"/>
    </source>
</evidence>
<evidence type="ECO:0000256" key="4">
    <source>
        <dbReference type="ARBA" id="ARBA00023002"/>
    </source>
</evidence>
<dbReference type="FunFam" id="1.10.630.10:FF:000018">
    <property type="entry name" value="Cytochrome P450 monooxygenase"/>
    <property type="match status" value="1"/>
</dbReference>
<dbReference type="PANTHER" id="PTHR46696">
    <property type="entry name" value="P450, PUTATIVE (EUROFUNG)-RELATED"/>
    <property type="match status" value="1"/>
</dbReference>
<dbReference type="KEGG" id="pbro:HOP40_32770"/>
<dbReference type="GO" id="GO:0020037">
    <property type="term" value="F:heme binding"/>
    <property type="evidence" value="ECO:0007669"/>
    <property type="project" value="InterPro"/>
</dbReference>
<accession>A0A6M6JRL2</accession>
<dbReference type="InterPro" id="IPR001128">
    <property type="entry name" value="Cyt_P450"/>
</dbReference>
<dbReference type="SUPFAM" id="SSF48264">
    <property type="entry name" value="Cytochrome P450"/>
    <property type="match status" value="1"/>
</dbReference>
<protein>
    <submittedName>
        <fullName evidence="8">Cytochrome P450</fullName>
    </submittedName>
</protein>